<feature type="region of interest" description="Disordered" evidence="1">
    <location>
        <begin position="1"/>
        <end position="33"/>
    </location>
</feature>
<keyword evidence="4" id="KW-1185">Reference proteome</keyword>
<dbReference type="GO" id="GO:0003700">
    <property type="term" value="F:DNA-binding transcription factor activity"/>
    <property type="evidence" value="ECO:0007669"/>
    <property type="project" value="TreeGrafter"/>
</dbReference>
<dbReference type="Gene3D" id="3.30.450.40">
    <property type="match status" value="1"/>
</dbReference>
<dbReference type="GO" id="GO:0003677">
    <property type="term" value="F:DNA binding"/>
    <property type="evidence" value="ECO:0007669"/>
    <property type="project" value="TreeGrafter"/>
</dbReference>
<dbReference type="Proteomes" id="UP000011688">
    <property type="component" value="Unassembled WGS sequence"/>
</dbReference>
<organism evidence="3 4">
    <name type="scientific">Natronococcus amylolyticus DSM 10524</name>
    <dbReference type="NCBI Taxonomy" id="1227497"/>
    <lineage>
        <taxon>Archaea</taxon>
        <taxon>Methanobacteriati</taxon>
        <taxon>Methanobacteriota</taxon>
        <taxon>Stenosarchaea group</taxon>
        <taxon>Halobacteria</taxon>
        <taxon>Halobacteriales</taxon>
        <taxon>Natrialbaceae</taxon>
        <taxon>Natronococcus</taxon>
    </lineage>
</organism>
<dbReference type="PANTHER" id="PTHR30136:SF35">
    <property type="entry name" value="HTH-TYPE TRANSCRIPTIONAL REGULATOR RV1719"/>
    <property type="match status" value="1"/>
</dbReference>
<feature type="domain" description="IclR-ED" evidence="2">
    <location>
        <begin position="57"/>
        <end position="236"/>
    </location>
</feature>
<dbReference type="GO" id="GO:0045892">
    <property type="term" value="P:negative regulation of DNA-templated transcription"/>
    <property type="evidence" value="ECO:0007669"/>
    <property type="project" value="TreeGrafter"/>
</dbReference>
<dbReference type="STRING" id="1227497.C491_13857"/>
<evidence type="ECO:0000256" key="1">
    <source>
        <dbReference type="SAM" id="MobiDB-lite"/>
    </source>
</evidence>
<gene>
    <name evidence="3" type="ORF">C491_13857</name>
</gene>
<dbReference type="InterPro" id="IPR050707">
    <property type="entry name" value="HTH_MetabolicPath_Reg"/>
</dbReference>
<evidence type="ECO:0000313" key="4">
    <source>
        <dbReference type="Proteomes" id="UP000011688"/>
    </source>
</evidence>
<sequence length="248" mass="27825">MASTTIVCLTTGQTDDEREQRGRRDAGYESTTHRHRRTLQDLMYISRHGERSQIRLRFSRLRRAAQTRDLACEITKPHVQTLAEETGERTQSVVEDLVHSIYFHAETSERGVLLGFGAGRQIRLHGSSVGKAILENYPRKYVDDIIDRWGLITLTKNTIIDLDKLETARERGIVFNRKEHVSGVNGTAVPVKRDGDILGTLVVAGPSTRPISELFEEELPDMMLATVNGLESNLTYSPSGSADDHIVE</sequence>
<protein>
    <submittedName>
        <fullName evidence="3">IclR family transcriptional regulator</fullName>
    </submittedName>
</protein>
<feature type="compositionally biased region" description="Polar residues" evidence="1">
    <location>
        <begin position="1"/>
        <end position="13"/>
    </location>
</feature>
<evidence type="ECO:0000259" key="2">
    <source>
        <dbReference type="PROSITE" id="PS51078"/>
    </source>
</evidence>
<reference evidence="3 4" key="1">
    <citation type="journal article" date="2014" name="PLoS Genet.">
        <title>Phylogenetically driven sequencing of extremely halophilic archaea reveals strategies for static and dynamic osmo-response.</title>
        <authorList>
            <person name="Becker E.A."/>
            <person name="Seitzer P.M."/>
            <person name="Tritt A."/>
            <person name="Larsen D."/>
            <person name="Krusor M."/>
            <person name="Yao A.I."/>
            <person name="Wu D."/>
            <person name="Madern D."/>
            <person name="Eisen J.A."/>
            <person name="Darling A.E."/>
            <person name="Facciotti M.T."/>
        </authorList>
    </citation>
    <scope>NUCLEOTIDE SEQUENCE [LARGE SCALE GENOMIC DNA]</scope>
    <source>
        <strain evidence="3 4">DSM 10524</strain>
    </source>
</reference>
<feature type="compositionally biased region" description="Basic and acidic residues" evidence="1">
    <location>
        <begin position="18"/>
        <end position="27"/>
    </location>
</feature>
<dbReference type="Pfam" id="PF01614">
    <property type="entry name" value="IclR_C"/>
    <property type="match status" value="1"/>
</dbReference>
<name>L9X3M0_9EURY</name>
<dbReference type="PROSITE" id="PS51078">
    <property type="entry name" value="ICLR_ED"/>
    <property type="match status" value="1"/>
</dbReference>
<dbReference type="RefSeq" id="WP_005557234.1">
    <property type="nucleotide sequence ID" value="NZ_AOIB01000028.1"/>
</dbReference>
<dbReference type="eggNOG" id="arCOG02798">
    <property type="taxonomic scope" value="Archaea"/>
</dbReference>
<dbReference type="OrthoDB" id="14763at2157"/>
<dbReference type="AlphaFoldDB" id="L9X3M0"/>
<dbReference type="InterPro" id="IPR014757">
    <property type="entry name" value="Tscrpt_reg_IclR_C"/>
</dbReference>
<dbReference type="SUPFAM" id="SSF55781">
    <property type="entry name" value="GAF domain-like"/>
    <property type="match status" value="1"/>
</dbReference>
<accession>L9X3M0</accession>
<comment type="caution">
    <text evidence="3">The sequence shown here is derived from an EMBL/GenBank/DDBJ whole genome shotgun (WGS) entry which is preliminary data.</text>
</comment>
<proteinExistence type="predicted"/>
<dbReference type="EMBL" id="AOIB01000028">
    <property type="protein sequence ID" value="ELY56041.1"/>
    <property type="molecule type" value="Genomic_DNA"/>
</dbReference>
<dbReference type="PANTHER" id="PTHR30136">
    <property type="entry name" value="HELIX-TURN-HELIX TRANSCRIPTIONAL REGULATOR, ICLR FAMILY"/>
    <property type="match status" value="1"/>
</dbReference>
<evidence type="ECO:0000313" key="3">
    <source>
        <dbReference type="EMBL" id="ELY56041.1"/>
    </source>
</evidence>
<dbReference type="InterPro" id="IPR029016">
    <property type="entry name" value="GAF-like_dom_sf"/>
</dbReference>